<proteinExistence type="predicted"/>
<keyword evidence="2" id="KW-1185">Reference proteome</keyword>
<accession>A0A8X6QTM8</accession>
<reference evidence="1" key="1">
    <citation type="submission" date="2020-08" db="EMBL/GenBank/DDBJ databases">
        <title>Multicomponent nature underlies the extraordinary mechanical properties of spider dragline silk.</title>
        <authorList>
            <person name="Kono N."/>
            <person name="Nakamura H."/>
            <person name="Mori M."/>
            <person name="Yoshida Y."/>
            <person name="Ohtoshi R."/>
            <person name="Malay A.D."/>
            <person name="Moran D.A.P."/>
            <person name="Tomita M."/>
            <person name="Numata K."/>
            <person name="Arakawa K."/>
        </authorList>
    </citation>
    <scope>NUCLEOTIDE SEQUENCE</scope>
</reference>
<sequence>MEKIPDQFVLLPFWCLCDDMVSGTGQMQHQHMIVTCELQSSFNDIWKYKIRYEFLNSSRAKKCRKIQDPFLLARTIRPHATRTRDVSYLFMPKMPGHAIPEPKMPRHAIPEPKMPRHAIPSLMPKLLTYVIPDSILVMYPLLEEVSFPRLGKKPVPKSFSTT</sequence>
<evidence type="ECO:0000313" key="1">
    <source>
        <dbReference type="EMBL" id="GFU45020.1"/>
    </source>
</evidence>
<comment type="caution">
    <text evidence="1">The sequence shown here is derived from an EMBL/GenBank/DDBJ whole genome shotgun (WGS) entry which is preliminary data.</text>
</comment>
<dbReference type="EMBL" id="BMAW01036674">
    <property type="protein sequence ID" value="GFU45020.1"/>
    <property type="molecule type" value="Genomic_DNA"/>
</dbReference>
<gene>
    <name evidence="1" type="ORF">NPIL_440181</name>
</gene>
<dbReference type="Proteomes" id="UP000887013">
    <property type="component" value="Unassembled WGS sequence"/>
</dbReference>
<name>A0A8X6QTM8_NEPPI</name>
<dbReference type="AlphaFoldDB" id="A0A8X6QTM8"/>
<protein>
    <submittedName>
        <fullName evidence="1">Uncharacterized protein</fullName>
    </submittedName>
</protein>
<evidence type="ECO:0000313" key="2">
    <source>
        <dbReference type="Proteomes" id="UP000887013"/>
    </source>
</evidence>
<organism evidence="1 2">
    <name type="scientific">Nephila pilipes</name>
    <name type="common">Giant wood spider</name>
    <name type="synonym">Nephila maculata</name>
    <dbReference type="NCBI Taxonomy" id="299642"/>
    <lineage>
        <taxon>Eukaryota</taxon>
        <taxon>Metazoa</taxon>
        <taxon>Ecdysozoa</taxon>
        <taxon>Arthropoda</taxon>
        <taxon>Chelicerata</taxon>
        <taxon>Arachnida</taxon>
        <taxon>Araneae</taxon>
        <taxon>Araneomorphae</taxon>
        <taxon>Entelegynae</taxon>
        <taxon>Araneoidea</taxon>
        <taxon>Nephilidae</taxon>
        <taxon>Nephila</taxon>
    </lineage>
</organism>